<protein>
    <submittedName>
        <fullName evidence="2">Uncharacterized protein</fullName>
    </submittedName>
</protein>
<proteinExistence type="predicted"/>
<feature type="region of interest" description="Disordered" evidence="1">
    <location>
        <begin position="337"/>
        <end position="363"/>
    </location>
</feature>
<sequence length="531" mass="58226">MKIYSLPLNALDTTLLFWKRNPLKPSNINKSQNVVADTTSSNETVTEKDKNLDIVLTSKDDSLQTSTSAMDEDLLVTTPNALDTEHVTVLETEITTAKPSNINKSQNVIADTTSQSYITTPSSNETVTEKDKNLDIVPTSKDDTLQASTSAMDADLLVTTPNALDTEHATVLETEITTAKPSNINKKSKYEILTEATTTNDINPIDKELSRGNTTENHEGDTSQSNTVQTEASLITDKILTEVTTANDIRPVDKESSGGKTTENPQATTSNIHPITEQQQVETTSPKDHTTQLSMSSTPQLITIPKGLEDAETSESNTVPTQSSLITDKILEEATTANGIGLHNKESSAGNQTENPEGTTTNFHLKTEEQQEEITTTKDQTTQPNVSSTPQMITTSKELTASDVATEMIDSTRPTTHAWQQTENQVTTVEMKDKITSVGIKFAEKTSPGPSDILTKNTKIEGVTKAYSEFTCKTTWGYYPDPKNCAGFIQWYHMESEVFDLCSWILLKPVCPIRPDLLLESNNKFSAMQLC</sequence>
<reference evidence="2 3" key="1">
    <citation type="submission" date="2020-06" db="EMBL/GenBank/DDBJ databases">
        <authorList>
            <person name="Li R."/>
            <person name="Bekaert M."/>
        </authorList>
    </citation>
    <scope>NUCLEOTIDE SEQUENCE [LARGE SCALE GENOMIC DNA]</scope>
    <source>
        <strain evidence="3">wild</strain>
    </source>
</reference>
<keyword evidence="3" id="KW-1185">Reference proteome</keyword>
<dbReference type="EMBL" id="CACVKT020007423">
    <property type="protein sequence ID" value="CAC5407897.1"/>
    <property type="molecule type" value="Genomic_DNA"/>
</dbReference>
<organism evidence="2 3">
    <name type="scientific">Mytilus coruscus</name>
    <name type="common">Sea mussel</name>
    <dbReference type="NCBI Taxonomy" id="42192"/>
    <lineage>
        <taxon>Eukaryota</taxon>
        <taxon>Metazoa</taxon>
        <taxon>Spiralia</taxon>
        <taxon>Lophotrochozoa</taxon>
        <taxon>Mollusca</taxon>
        <taxon>Bivalvia</taxon>
        <taxon>Autobranchia</taxon>
        <taxon>Pteriomorphia</taxon>
        <taxon>Mytilida</taxon>
        <taxon>Mytiloidea</taxon>
        <taxon>Mytilidae</taxon>
        <taxon>Mytilinae</taxon>
        <taxon>Mytilus</taxon>
    </lineage>
</organism>
<dbReference type="Proteomes" id="UP000507470">
    <property type="component" value="Unassembled WGS sequence"/>
</dbReference>
<feature type="compositionally biased region" description="Polar residues" evidence="1">
    <location>
        <begin position="347"/>
        <end position="363"/>
    </location>
</feature>
<feature type="compositionally biased region" description="Polar residues" evidence="1">
    <location>
        <begin position="258"/>
        <end position="284"/>
    </location>
</feature>
<evidence type="ECO:0000313" key="3">
    <source>
        <dbReference type="Proteomes" id="UP000507470"/>
    </source>
</evidence>
<gene>
    <name evidence="2" type="ORF">MCOR_41328</name>
</gene>
<feature type="region of interest" description="Disordered" evidence="1">
    <location>
        <begin position="246"/>
        <end position="295"/>
    </location>
</feature>
<accession>A0A6J8DJQ4</accession>
<feature type="region of interest" description="Disordered" evidence="1">
    <location>
        <begin position="201"/>
        <end position="230"/>
    </location>
</feature>
<dbReference type="AlphaFoldDB" id="A0A6J8DJQ4"/>
<name>A0A6J8DJQ4_MYTCO</name>
<feature type="compositionally biased region" description="Basic and acidic residues" evidence="1">
    <location>
        <begin position="204"/>
        <end position="221"/>
    </location>
</feature>
<evidence type="ECO:0000256" key="1">
    <source>
        <dbReference type="SAM" id="MobiDB-lite"/>
    </source>
</evidence>
<evidence type="ECO:0000313" key="2">
    <source>
        <dbReference type="EMBL" id="CAC5407897.1"/>
    </source>
</evidence>